<dbReference type="Gene3D" id="3.60.21.10">
    <property type="match status" value="1"/>
</dbReference>
<dbReference type="EMBL" id="KB321064">
    <property type="protein sequence ID" value="ELW48296.1"/>
    <property type="molecule type" value="Genomic_DNA"/>
</dbReference>
<dbReference type="InParanoid" id="L9JCI9"/>
<reference evidence="15" key="1">
    <citation type="submission" date="2012-07" db="EMBL/GenBank/DDBJ databases">
        <title>Genome of the Chinese tree shrew, a rising model animal genetically related to primates.</title>
        <authorList>
            <person name="Zhang G."/>
            <person name="Fan Y."/>
            <person name="Yao Y."/>
            <person name="Huang Z."/>
        </authorList>
    </citation>
    <scope>NUCLEOTIDE SEQUENCE [LARGE SCALE GENOMIC DNA]</scope>
</reference>
<keyword evidence="7" id="KW-0378">Hydrolase</keyword>
<comment type="subcellular location">
    <subcellularLocation>
        <location evidence="4">Chromosome</location>
        <location evidence="4">Centromere</location>
        <location evidence="4">Kinetochore</location>
    </subcellularLocation>
    <subcellularLocation>
        <location evidence="3">Cleavage furrow</location>
    </subcellularLocation>
    <subcellularLocation>
        <location evidence="2">Midbody</location>
    </subcellularLocation>
</comment>
<comment type="cofactor">
    <cofactor evidence="1">
        <name>Mn(2+)</name>
        <dbReference type="ChEBI" id="CHEBI:29035"/>
    </cofactor>
</comment>
<sequence length="75" mass="8776">MVDIDKLNMDSIIQQLLDMRGSKTAKSNFLFVGDYVDKGKQSLETIFLLLTYKIKYPNNFFLLMGNYEYANINRI</sequence>
<evidence type="ECO:0000256" key="4">
    <source>
        <dbReference type="ARBA" id="ARBA00004629"/>
    </source>
</evidence>
<dbReference type="GO" id="GO:0005634">
    <property type="term" value="C:nucleus"/>
    <property type="evidence" value="ECO:0007669"/>
    <property type="project" value="TreeGrafter"/>
</dbReference>
<evidence type="ECO:0000256" key="5">
    <source>
        <dbReference type="ARBA" id="ARBA00013081"/>
    </source>
</evidence>
<keyword evidence="15" id="KW-1185">Reference proteome</keyword>
<dbReference type="GO" id="GO:0000776">
    <property type="term" value="C:kinetochore"/>
    <property type="evidence" value="ECO:0007669"/>
    <property type="project" value="UniProtKB-KW"/>
</dbReference>
<protein>
    <recommendedName>
        <fullName evidence="5">protein-serine/threonine phosphatase</fullName>
        <ecNumber evidence="5">3.1.3.16</ecNumber>
    </recommendedName>
</protein>
<dbReference type="STRING" id="246437.L9JCI9"/>
<evidence type="ECO:0000256" key="8">
    <source>
        <dbReference type="ARBA" id="ARBA00022838"/>
    </source>
</evidence>
<evidence type="ECO:0000256" key="1">
    <source>
        <dbReference type="ARBA" id="ARBA00001936"/>
    </source>
</evidence>
<evidence type="ECO:0000256" key="2">
    <source>
        <dbReference type="ARBA" id="ARBA00004214"/>
    </source>
</evidence>
<accession>L9JCI9</accession>
<dbReference type="Pfam" id="PF00149">
    <property type="entry name" value="Metallophos"/>
    <property type="match status" value="1"/>
</dbReference>
<reference evidence="15" key="2">
    <citation type="journal article" date="2013" name="Nat. Commun.">
        <title>Genome of the Chinese tree shrew.</title>
        <authorList>
            <person name="Fan Y."/>
            <person name="Huang Z.Y."/>
            <person name="Cao C.C."/>
            <person name="Chen C.S."/>
            <person name="Chen Y.X."/>
            <person name="Fan D.D."/>
            <person name="He J."/>
            <person name="Hou H.L."/>
            <person name="Hu L."/>
            <person name="Hu X.T."/>
            <person name="Jiang X.T."/>
            <person name="Lai R."/>
            <person name="Lang Y.S."/>
            <person name="Liang B."/>
            <person name="Liao S.G."/>
            <person name="Mu D."/>
            <person name="Ma Y.Y."/>
            <person name="Niu Y.Y."/>
            <person name="Sun X.Q."/>
            <person name="Xia J.Q."/>
            <person name="Xiao J."/>
            <person name="Xiong Z.Q."/>
            <person name="Xu L."/>
            <person name="Yang L."/>
            <person name="Zhang Y."/>
            <person name="Zhao W."/>
            <person name="Zhao X.D."/>
            <person name="Zheng Y.T."/>
            <person name="Zhou J.M."/>
            <person name="Zhu Y.B."/>
            <person name="Zhang G.J."/>
            <person name="Wang J."/>
            <person name="Yao Y.G."/>
        </authorList>
    </citation>
    <scope>NUCLEOTIDE SEQUENCE [LARGE SCALE GENOMIC DNA]</scope>
</reference>
<dbReference type="GO" id="GO:0032154">
    <property type="term" value="C:cleavage furrow"/>
    <property type="evidence" value="ECO:0007669"/>
    <property type="project" value="UniProtKB-SubCell"/>
</dbReference>
<evidence type="ECO:0000259" key="13">
    <source>
        <dbReference type="Pfam" id="PF00149"/>
    </source>
</evidence>
<dbReference type="PRINTS" id="PR00114">
    <property type="entry name" value="STPHPHTASE"/>
</dbReference>
<dbReference type="Proteomes" id="UP000011518">
    <property type="component" value="Unassembled WGS sequence"/>
</dbReference>
<comment type="catalytic activity">
    <reaction evidence="11">
        <text>O-phospho-L-seryl-[protein] + H2O = L-seryl-[protein] + phosphate</text>
        <dbReference type="Rhea" id="RHEA:20629"/>
        <dbReference type="Rhea" id="RHEA-COMP:9863"/>
        <dbReference type="Rhea" id="RHEA-COMP:11604"/>
        <dbReference type="ChEBI" id="CHEBI:15377"/>
        <dbReference type="ChEBI" id="CHEBI:29999"/>
        <dbReference type="ChEBI" id="CHEBI:43474"/>
        <dbReference type="ChEBI" id="CHEBI:83421"/>
        <dbReference type="EC" id="3.1.3.16"/>
    </reaction>
</comment>
<evidence type="ECO:0000256" key="12">
    <source>
        <dbReference type="ARBA" id="ARBA00048336"/>
    </source>
</evidence>
<evidence type="ECO:0000256" key="9">
    <source>
        <dbReference type="ARBA" id="ARBA00022912"/>
    </source>
</evidence>
<proteinExistence type="predicted"/>
<dbReference type="PANTHER" id="PTHR11668:SF300">
    <property type="entry name" value="SERINE_THREONINE-PROTEIN PHOSPHATASE"/>
    <property type="match status" value="1"/>
</dbReference>
<dbReference type="InterPro" id="IPR050341">
    <property type="entry name" value="PP1_catalytic_subunit"/>
</dbReference>
<evidence type="ECO:0000256" key="7">
    <source>
        <dbReference type="ARBA" id="ARBA00022801"/>
    </source>
</evidence>
<keyword evidence="9" id="KW-0904">Protein phosphatase</keyword>
<keyword evidence="8" id="KW-0995">Kinetochore</keyword>
<dbReference type="AlphaFoldDB" id="L9JCI9"/>
<evidence type="ECO:0000313" key="14">
    <source>
        <dbReference type="EMBL" id="ELW48296.1"/>
    </source>
</evidence>
<evidence type="ECO:0000256" key="11">
    <source>
        <dbReference type="ARBA" id="ARBA00047761"/>
    </source>
</evidence>
<evidence type="ECO:0000256" key="3">
    <source>
        <dbReference type="ARBA" id="ARBA00004626"/>
    </source>
</evidence>
<dbReference type="InterPro" id="IPR029052">
    <property type="entry name" value="Metallo-depent_PP-like"/>
</dbReference>
<comment type="catalytic activity">
    <reaction evidence="12">
        <text>O-phospho-L-threonyl-[protein] + H2O = L-threonyl-[protein] + phosphate</text>
        <dbReference type="Rhea" id="RHEA:47004"/>
        <dbReference type="Rhea" id="RHEA-COMP:11060"/>
        <dbReference type="Rhea" id="RHEA-COMP:11605"/>
        <dbReference type="ChEBI" id="CHEBI:15377"/>
        <dbReference type="ChEBI" id="CHEBI:30013"/>
        <dbReference type="ChEBI" id="CHEBI:43474"/>
        <dbReference type="ChEBI" id="CHEBI:61977"/>
        <dbReference type="EC" id="3.1.3.16"/>
    </reaction>
</comment>
<evidence type="ECO:0000256" key="10">
    <source>
        <dbReference type="ARBA" id="ARBA00023211"/>
    </source>
</evidence>
<dbReference type="GO" id="GO:0004722">
    <property type="term" value="F:protein serine/threonine phosphatase activity"/>
    <property type="evidence" value="ECO:0007669"/>
    <property type="project" value="UniProtKB-EC"/>
</dbReference>
<keyword evidence="6" id="KW-0479">Metal-binding</keyword>
<dbReference type="GO" id="GO:0030496">
    <property type="term" value="C:midbody"/>
    <property type="evidence" value="ECO:0007669"/>
    <property type="project" value="UniProtKB-SubCell"/>
</dbReference>
<evidence type="ECO:0000313" key="15">
    <source>
        <dbReference type="Proteomes" id="UP000011518"/>
    </source>
</evidence>
<dbReference type="InterPro" id="IPR006186">
    <property type="entry name" value="Ser/Thr-sp_prot-phosphatase"/>
</dbReference>
<dbReference type="InterPro" id="IPR004843">
    <property type="entry name" value="Calcineurin-like_PHP"/>
</dbReference>
<feature type="domain" description="Calcineurin-like phosphoesterase" evidence="13">
    <location>
        <begin position="26"/>
        <end position="69"/>
    </location>
</feature>
<dbReference type="SUPFAM" id="SSF56300">
    <property type="entry name" value="Metallo-dependent phosphatases"/>
    <property type="match status" value="1"/>
</dbReference>
<organism evidence="14 15">
    <name type="scientific">Tupaia chinensis</name>
    <name type="common">Chinese tree shrew</name>
    <name type="synonym">Tupaia belangeri chinensis</name>
    <dbReference type="NCBI Taxonomy" id="246437"/>
    <lineage>
        <taxon>Eukaryota</taxon>
        <taxon>Metazoa</taxon>
        <taxon>Chordata</taxon>
        <taxon>Craniata</taxon>
        <taxon>Vertebrata</taxon>
        <taxon>Euteleostomi</taxon>
        <taxon>Mammalia</taxon>
        <taxon>Eutheria</taxon>
        <taxon>Euarchontoglires</taxon>
        <taxon>Scandentia</taxon>
        <taxon>Tupaiidae</taxon>
        <taxon>Tupaia</taxon>
    </lineage>
</organism>
<evidence type="ECO:0000256" key="6">
    <source>
        <dbReference type="ARBA" id="ARBA00022723"/>
    </source>
</evidence>
<dbReference type="GO" id="GO:0005737">
    <property type="term" value="C:cytoplasm"/>
    <property type="evidence" value="ECO:0007669"/>
    <property type="project" value="TreeGrafter"/>
</dbReference>
<dbReference type="GO" id="GO:0046872">
    <property type="term" value="F:metal ion binding"/>
    <property type="evidence" value="ECO:0007669"/>
    <property type="project" value="UniProtKB-KW"/>
</dbReference>
<dbReference type="PANTHER" id="PTHR11668">
    <property type="entry name" value="SERINE/THREONINE PROTEIN PHOSPHATASE"/>
    <property type="match status" value="1"/>
</dbReference>
<name>L9JCI9_TUPCH</name>
<gene>
    <name evidence="14" type="ORF">TREES_T100019791</name>
</gene>
<keyword evidence="10" id="KW-0464">Manganese</keyword>
<dbReference type="EC" id="3.1.3.16" evidence="5"/>